<sequence length="109" mass="12579">MPRRVDGFVMLHQFGHLALHFSTQFLQLQNSPLHSLDIQPHMIFSSFRKTALFSIIIIIFFFFMIVIFLPILSHHLFIVVTPIDDNLLLVVALAFARTLVIIIQLVYCG</sequence>
<evidence type="ECO:0000313" key="2">
    <source>
        <dbReference type="EMBL" id="MBA4616144.1"/>
    </source>
</evidence>
<dbReference type="EMBL" id="GISG01010223">
    <property type="protein sequence ID" value="MBA4616144.1"/>
    <property type="molecule type" value="Transcribed_RNA"/>
</dbReference>
<keyword evidence="1" id="KW-0812">Transmembrane</keyword>
<dbReference type="AlphaFoldDB" id="A0A7C9CHU7"/>
<feature type="transmembrane region" description="Helical" evidence="1">
    <location>
        <begin position="51"/>
        <end position="72"/>
    </location>
</feature>
<feature type="transmembrane region" description="Helical" evidence="1">
    <location>
        <begin position="87"/>
        <end position="107"/>
    </location>
</feature>
<organism evidence="2">
    <name type="scientific">Opuntia streptacantha</name>
    <name type="common">Prickly pear cactus</name>
    <name type="synonym">Opuntia cardona</name>
    <dbReference type="NCBI Taxonomy" id="393608"/>
    <lineage>
        <taxon>Eukaryota</taxon>
        <taxon>Viridiplantae</taxon>
        <taxon>Streptophyta</taxon>
        <taxon>Embryophyta</taxon>
        <taxon>Tracheophyta</taxon>
        <taxon>Spermatophyta</taxon>
        <taxon>Magnoliopsida</taxon>
        <taxon>eudicotyledons</taxon>
        <taxon>Gunneridae</taxon>
        <taxon>Pentapetalae</taxon>
        <taxon>Caryophyllales</taxon>
        <taxon>Cactineae</taxon>
        <taxon>Cactaceae</taxon>
        <taxon>Opuntioideae</taxon>
        <taxon>Opuntia</taxon>
    </lineage>
</organism>
<name>A0A7C9CHU7_OPUST</name>
<evidence type="ECO:0008006" key="3">
    <source>
        <dbReference type="Google" id="ProtNLM"/>
    </source>
</evidence>
<protein>
    <recommendedName>
        <fullName evidence="3">Transmembrane protein</fullName>
    </recommendedName>
</protein>
<keyword evidence="1" id="KW-1133">Transmembrane helix</keyword>
<keyword evidence="1" id="KW-0472">Membrane</keyword>
<proteinExistence type="predicted"/>
<evidence type="ECO:0000256" key="1">
    <source>
        <dbReference type="SAM" id="Phobius"/>
    </source>
</evidence>
<reference evidence="2" key="1">
    <citation type="journal article" date="2013" name="J. Plant Res.">
        <title>Effect of fungi and light on seed germination of three Opuntia species from semiarid lands of central Mexico.</title>
        <authorList>
            <person name="Delgado-Sanchez P."/>
            <person name="Jimenez-Bremont J.F."/>
            <person name="Guerrero-Gonzalez Mde L."/>
            <person name="Flores J."/>
        </authorList>
    </citation>
    <scope>NUCLEOTIDE SEQUENCE</scope>
    <source>
        <tissue evidence="2">Cladode</tissue>
    </source>
</reference>
<reference evidence="2" key="2">
    <citation type="submission" date="2020-07" db="EMBL/GenBank/DDBJ databases">
        <authorList>
            <person name="Vera ALvarez R."/>
            <person name="Arias-Moreno D.M."/>
            <person name="Jimenez-Jacinto V."/>
            <person name="Jimenez-Bremont J.F."/>
            <person name="Swaminathan K."/>
            <person name="Moose S.P."/>
            <person name="Guerrero-Gonzalez M.L."/>
            <person name="Marino-Ramirez L."/>
            <person name="Landsman D."/>
            <person name="Rodriguez-Kessler M."/>
            <person name="Delgado-Sanchez P."/>
        </authorList>
    </citation>
    <scope>NUCLEOTIDE SEQUENCE</scope>
    <source>
        <tissue evidence="2">Cladode</tissue>
    </source>
</reference>
<accession>A0A7C9CHU7</accession>